<dbReference type="PANTHER" id="PTHR19876">
    <property type="entry name" value="COATOMER"/>
    <property type="match status" value="1"/>
</dbReference>
<evidence type="ECO:0000256" key="2">
    <source>
        <dbReference type="ARBA" id="ARBA00022737"/>
    </source>
</evidence>
<accession>A0AAD8RXV8</accession>
<evidence type="ECO:0000313" key="4">
    <source>
        <dbReference type="EMBL" id="KAK1633174.1"/>
    </source>
</evidence>
<evidence type="ECO:0000256" key="3">
    <source>
        <dbReference type="PROSITE-ProRule" id="PRU00221"/>
    </source>
</evidence>
<dbReference type="PANTHER" id="PTHR19876:SF72">
    <property type="entry name" value="COATOMER WD ASSOCIATED REGION DOMAIN-CONTAINING PROTEIN"/>
    <property type="match status" value="1"/>
</dbReference>
<dbReference type="EMBL" id="JAUUTY010000005">
    <property type="protein sequence ID" value="KAK1633174.1"/>
    <property type="molecule type" value="Genomic_DNA"/>
</dbReference>
<comment type="caution">
    <text evidence="4">The sequence shown here is derived from an EMBL/GenBank/DDBJ whole genome shotgun (WGS) entry which is preliminary data.</text>
</comment>
<organism evidence="4 5">
    <name type="scientific">Lolium multiflorum</name>
    <name type="common">Italian ryegrass</name>
    <name type="synonym">Lolium perenne subsp. multiflorum</name>
    <dbReference type="NCBI Taxonomy" id="4521"/>
    <lineage>
        <taxon>Eukaryota</taxon>
        <taxon>Viridiplantae</taxon>
        <taxon>Streptophyta</taxon>
        <taxon>Embryophyta</taxon>
        <taxon>Tracheophyta</taxon>
        <taxon>Spermatophyta</taxon>
        <taxon>Magnoliopsida</taxon>
        <taxon>Liliopsida</taxon>
        <taxon>Poales</taxon>
        <taxon>Poaceae</taxon>
        <taxon>BOP clade</taxon>
        <taxon>Pooideae</taxon>
        <taxon>Poodae</taxon>
        <taxon>Poeae</taxon>
        <taxon>Poeae Chloroplast Group 2 (Poeae type)</taxon>
        <taxon>Loliodinae</taxon>
        <taxon>Loliinae</taxon>
        <taxon>Lolium</taxon>
    </lineage>
</organism>
<dbReference type="InterPro" id="IPR050844">
    <property type="entry name" value="Coatomer_complex_subunit"/>
</dbReference>
<dbReference type="Pfam" id="PF00400">
    <property type="entry name" value="WD40"/>
    <property type="match status" value="2"/>
</dbReference>
<name>A0AAD8RXV8_LOLMU</name>
<dbReference type="GO" id="GO:0006891">
    <property type="term" value="P:intra-Golgi vesicle-mediated transport"/>
    <property type="evidence" value="ECO:0007669"/>
    <property type="project" value="TreeGrafter"/>
</dbReference>
<dbReference type="SMART" id="SM00320">
    <property type="entry name" value="WD40"/>
    <property type="match status" value="3"/>
</dbReference>
<dbReference type="PROSITE" id="PS50082">
    <property type="entry name" value="WD_REPEATS_2"/>
    <property type="match status" value="2"/>
</dbReference>
<keyword evidence="5" id="KW-1185">Reference proteome</keyword>
<protein>
    <submittedName>
        <fullName evidence="4">Uncharacterized protein</fullName>
    </submittedName>
</protein>
<reference evidence="4" key="1">
    <citation type="submission" date="2023-07" db="EMBL/GenBank/DDBJ databases">
        <title>A chromosome-level genome assembly of Lolium multiflorum.</title>
        <authorList>
            <person name="Chen Y."/>
            <person name="Copetti D."/>
            <person name="Kolliker R."/>
            <person name="Studer B."/>
        </authorList>
    </citation>
    <scope>NUCLEOTIDE SEQUENCE</scope>
    <source>
        <strain evidence="4">02402/16</strain>
        <tissue evidence="4">Leaf</tissue>
    </source>
</reference>
<dbReference type="SUPFAM" id="SSF50978">
    <property type="entry name" value="WD40 repeat-like"/>
    <property type="match status" value="1"/>
</dbReference>
<dbReference type="GO" id="GO:0006886">
    <property type="term" value="P:intracellular protein transport"/>
    <property type="evidence" value="ECO:0007669"/>
    <property type="project" value="TreeGrafter"/>
</dbReference>
<sequence length="237" mass="26470">MPSYRVPSGLAVSRAGVFGAIEDDDRATKVMTFRVKTGLLTFGDKPYMWTAKFVEPLMEKLQKFRAHTNSVTSLAVHPSEPLVLSASYDKLIKLWNWEAGWQCIRTFEGHRSFVRQVKFNPQTAGNTFASCADDSTIKMWNMDSPTPIASFECDPQFSRGLDYFCLGGALQYLVTRSVCDGRAEIWDLQSNTCIKLISGLQERVCNIAVVEGPSGRPILLTVSKDHTVAFCDSTTHR</sequence>
<dbReference type="InterPro" id="IPR001680">
    <property type="entry name" value="WD40_rpt"/>
</dbReference>
<dbReference type="GO" id="GO:0006890">
    <property type="term" value="P:retrograde vesicle-mediated transport, Golgi to endoplasmic reticulum"/>
    <property type="evidence" value="ECO:0007669"/>
    <property type="project" value="TreeGrafter"/>
</dbReference>
<gene>
    <name evidence="4" type="ORF">QYE76_007489</name>
</gene>
<proteinExistence type="predicted"/>
<dbReference type="Proteomes" id="UP001231189">
    <property type="component" value="Unassembled WGS sequence"/>
</dbReference>
<feature type="repeat" description="WD" evidence="3">
    <location>
        <begin position="64"/>
        <end position="96"/>
    </location>
</feature>
<feature type="repeat" description="WD" evidence="3">
    <location>
        <begin position="107"/>
        <end position="150"/>
    </location>
</feature>
<evidence type="ECO:0000313" key="5">
    <source>
        <dbReference type="Proteomes" id="UP001231189"/>
    </source>
</evidence>
<dbReference type="InterPro" id="IPR015943">
    <property type="entry name" value="WD40/YVTN_repeat-like_dom_sf"/>
</dbReference>
<evidence type="ECO:0000256" key="1">
    <source>
        <dbReference type="ARBA" id="ARBA00022574"/>
    </source>
</evidence>
<dbReference type="AlphaFoldDB" id="A0AAD8RXV8"/>
<dbReference type="Gene3D" id="2.130.10.10">
    <property type="entry name" value="YVTN repeat-like/Quinoprotein amine dehydrogenase"/>
    <property type="match status" value="1"/>
</dbReference>
<dbReference type="PROSITE" id="PS50294">
    <property type="entry name" value="WD_REPEATS_REGION"/>
    <property type="match status" value="2"/>
</dbReference>
<keyword evidence="2" id="KW-0677">Repeat</keyword>
<dbReference type="GO" id="GO:0006888">
    <property type="term" value="P:endoplasmic reticulum to Golgi vesicle-mediated transport"/>
    <property type="evidence" value="ECO:0007669"/>
    <property type="project" value="TreeGrafter"/>
</dbReference>
<dbReference type="GO" id="GO:0030126">
    <property type="term" value="C:COPI vesicle coat"/>
    <property type="evidence" value="ECO:0007669"/>
    <property type="project" value="TreeGrafter"/>
</dbReference>
<dbReference type="InterPro" id="IPR036322">
    <property type="entry name" value="WD40_repeat_dom_sf"/>
</dbReference>
<keyword evidence="1 3" id="KW-0853">WD repeat</keyword>